<dbReference type="Pfam" id="PF13839">
    <property type="entry name" value="PC-Esterase"/>
    <property type="match status" value="1"/>
</dbReference>
<dbReference type="PANTHER" id="PTHR32285">
    <property type="entry name" value="PROTEIN TRICHOME BIREFRINGENCE-LIKE 9-RELATED"/>
    <property type="match status" value="1"/>
</dbReference>
<feature type="domain" description="Trichome birefringence-like C-terminal" evidence="2">
    <location>
        <begin position="33"/>
        <end position="179"/>
    </location>
</feature>
<dbReference type="InterPro" id="IPR029962">
    <property type="entry name" value="TBL"/>
</dbReference>
<dbReference type="RefSeq" id="XP_039123059.1">
    <property type="nucleotide sequence ID" value="XM_039267125.1"/>
</dbReference>
<evidence type="ECO:0000313" key="3">
    <source>
        <dbReference type="Proteomes" id="UP001515500"/>
    </source>
</evidence>
<proteinExistence type="inferred from homology"/>
<dbReference type="Proteomes" id="UP001515500">
    <property type="component" value="Chromosome 4"/>
</dbReference>
<comment type="similarity">
    <text evidence="1">Belongs to the PC-esterase family. TBL subfamily.</text>
</comment>
<evidence type="ECO:0000313" key="4">
    <source>
        <dbReference type="RefSeq" id="XP_039123059.1"/>
    </source>
</evidence>
<dbReference type="PANTHER" id="PTHR32285:SF241">
    <property type="entry name" value="PROTEIN TRICHOME BIREFRINGENCE-LIKE 4"/>
    <property type="match status" value="1"/>
</dbReference>
<dbReference type="InterPro" id="IPR026057">
    <property type="entry name" value="TBL_C"/>
</dbReference>
<keyword evidence="3" id="KW-1185">Reference proteome</keyword>
<name>A0AB40B8K0_DIOCR</name>
<dbReference type="GO" id="GO:0016413">
    <property type="term" value="F:O-acetyltransferase activity"/>
    <property type="evidence" value="ECO:0007669"/>
    <property type="project" value="InterPro"/>
</dbReference>
<dbReference type="AlphaFoldDB" id="A0AB40B8K0"/>
<reference evidence="4" key="1">
    <citation type="submission" date="2025-08" db="UniProtKB">
        <authorList>
            <consortium name="RefSeq"/>
        </authorList>
    </citation>
    <scope>IDENTIFICATION</scope>
</reference>
<gene>
    <name evidence="4" type="primary">LOC120259514</name>
</gene>
<evidence type="ECO:0000256" key="1">
    <source>
        <dbReference type="ARBA" id="ARBA00007727"/>
    </source>
</evidence>
<sequence length="208" mass="24185">MPPEMTYLGQVISHRRTCRWSFGGHPCRRSTWLDGKRLLEILNGKRLVFVGDSLNQNMWASLGCICLASLEHKDHAFEVPSWHEYIRKKSFRAVHFFDYNCSITSIEYHLQQVERFVRLDLISEAAKYYKTADIIVFNSGHWSTDANTNRGQDFFVEADHIYSHLGQTDAFVQALQKWWLTLPLMPLGLNFSFSDTVLHTIWVATKTP</sequence>
<protein>
    <submittedName>
        <fullName evidence="4">Protein trichome birefringence-like 1</fullName>
    </submittedName>
</protein>
<dbReference type="GeneID" id="120259514"/>
<organism evidence="3 4">
    <name type="scientific">Dioscorea cayennensis subsp. rotundata</name>
    <name type="common">White Guinea yam</name>
    <name type="synonym">Dioscorea rotundata</name>
    <dbReference type="NCBI Taxonomy" id="55577"/>
    <lineage>
        <taxon>Eukaryota</taxon>
        <taxon>Viridiplantae</taxon>
        <taxon>Streptophyta</taxon>
        <taxon>Embryophyta</taxon>
        <taxon>Tracheophyta</taxon>
        <taxon>Spermatophyta</taxon>
        <taxon>Magnoliopsida</taxon>
        <taxon>Liliopsida</taxon>
        <taxon>Dioscoreales</taxon>
        <taxon>Dioscoreaceae</taxon>
        <taxon>Dioscorea</taxon>
    </lineage>
</organism>
<dbReference type="GO" id="GO:0005794">
    <property type="term" value="C:Golgi apparatus"/>
    <property type="evidence" value="ECO:0007669"/>
    <property type="project" value="TreeGrafter"/>
</dbReference>
<evidence type="ECO:0000259" key="2">
    <source>
        <dbReference type="Pfam" id="PF13839"/>
    </source>
</evidence>
<accession>A0AB40B8K0</accession>